<sequence length="165" mass="18470">MRSRHIRTNLVTAPRQNPLTSFASNQTSKKSACLSQERAQRLALLRSSSLHAALFFHLAGGIDPASDSQYSSSPHCHENIASENSCSLSDMRPPQDFCQAPQEGTLETDHYSQKIIPSVLAASTGDLHKRQALFMCLDLLGWIISMYHHEINWPKLVISSQRHFL</sequence>
<accession>A0A448WG28</accession>
<gene>
    <name evidence="2" type="ORF">PXEA_LOCUS4213</name>
</gene>
<dbReference type="Proteomes" id="UP000784294">
    <property type="component" value="Unassembled WGS sequence"/>
</dbReference>
<proteinExistence type="predicted"/>
<dbReference type="AlphaFoldDB" id="A0A448WG28"/>
<evidence type="ECO:0000313" key="3">
    <source>
        <dbReference type="Proteomes" id="UP000784294"/>
    </source>
</evidence>
<comment type="caution">
    <text evidence="2">The sequence shown here is derived from an EMBL/GenBank/DDBJ whole genome shotgun (WGS) entry which is preliminary data.</text>
</comment>
<reference evidence="2" key="1">
    <citation type="submission" date="2018-11" db="EMBL/GenBank/DDBJ databases">
        <authorList>
            <consortium name="Pathogen Informatics"/>
        </authorList>
    </citation>
    <scope>NUCLEOTIDE SEQUENCE</scope>
</reference>
<feature type="region of interest" description="Disordered" evidence="1">
    <location>
        <begin position="1"/>
        <end position="27"/>
    </location>
</feature>
<organism evidence="2 3">
    <name type="scientific">Protopolystoma xenopodis</name>
    <dbReference type="NCBI Taxonomy" id="117903"/>
    <lineage>
        <taxon>Eukaryota</taxon>
        <taxon>Metazoa</taxon>
        <taxon>Spiralia</taxon>
        <taxon>Lophotrochozoa</taxon>
        <taxon>Platyhelminthes</taxon>
        <taxon>Monogenea</taxon>
        <taxon>Polyopisthocotylea</taxon>
        <taxon>Polystomatidea</taxon>
        <taxon>Polystomatidae</taxon>
        <taxon>Protopolystoma</taxon>
    </lineage>
</organism>
<evidence type="ECO:0000313" key="2">
    <source>
        <dbReference type="EMBL" id="VEL10773.1"/>
    </source>
</evidence>
<evidence type="ECO:0000256" key="1">
    <source>
        <dbReference type="SAM" id="MobiDB-lite"/>
    </source>
</evidence>
<dbReference type="EMBL" id="CAAALY010009902">
    <property type="protein sequence ID" value="VEL10773.1"/>
    <property type="molecule type" value="Genomic_DNA"/>
</dbReference>
<keyword evidence="3" id="KW-1185">Reference proteome</keyword>
<feature type="compositionally biased region" description="Polar residues" evidence="1">
    <location>
        <begin position="9"/>
        <end position="27"/>
    </location>
</feature>
<name>A0A448WG28_9PLAT</name>
<protein>
    <submittedName>
        <fullName evidence="2">Uncharacterized protein</fullName>
    </submittedName>
</protein>